<dbReference type="EMBL" id="VSSQ01000003">
    <property type="protein sequence ID" value="MPL56846.1"/>
    <property type="molecule type" value="Genomic_DNA"/>
</dbReference>
<organism evidence="1">
    <name type="scientific">bioreactor metagenome</name>
    <dbReference type="NCBI Taxonomy" id="1076179"/>
    <lineage>
        <taxon>unclassified sequences</taxon>
        <taxon>metagenomes</taxon>
        <taxon>ecological metagenomes</taxon>
    </lineage>
</organism>
<gene>
    <name evidence="1" type="ORF">SDC9_02337</name>
</gene>
<proteinExistence type="predicted"/>
<evidence type="ECO:0000313" key="1">
    <source>
        <dbReference type="EMBL" id="MPL56846.1"/>
    </source>
</evidence>
<accession>A0A644SQD9</accession>
<evidence type="ECO:0008006" key="2">
    <source>
        <dbReference type="Google" id="ProtNLM"/>
    </source>
</evidence>
<dbReference type="AlphaFoldDB" id="A0A644SQD9"/>
<comment type="caution">
    <text evidence="1">The sequence shown here is derived from an EMBL/GenBank/DDBJ whole genome shotgun (WGS) entry which is preliminary data.</text>
</comment>
<sequence length="260" mass="30681">MNKMLTRITLLFSFIAISLQAQIDVYDKYPIGQDFYKGGLSDFYKDIRKVIKKKNLKPCENENEKYLVNLVIYADKKVSLVKDFDTLNIQKNKCAFDFSKSVLPYLDNWQPAKLDGKEVNAIAQFMIDPYFLFYHKFKNPNPDVEKPPVFEKNIKLFQKEVRRIIESYIKENISGRKISLSFTITELGALEDLRITNLQLEEIDKEEIIKEILRIKGKWKPGTRNGKPVKFRMNLTFEQEFNLELENKVYEDLKKGNYSF</sequence>
<name>A0A644SQD9_9ZZZZ</name>
<reference evidence="1" key="1">
    <citation type="submission" date="2019-08" db="EMBL/GenBank/DDBJ databases">
        <authorList>
            <person name="Kucharzyk K."/>
            <person name="Murdoch R.W."/>
            <person name="Higgins S."/>
            <person name="Loffler F."/>
        </authorList>
    </citation>
    <scope>NUCLEOTIDE SEQUENCE</scope>
</reference>
<protein>
    <recommendedName>
        <fullName evidence="2">TonB C-terminal domain-containing protein</fullName>
    </recommendedName>
</protein>
<dbReference type="Gene3D" id="3.30.1150.10">
    <property type="match status" value="1"/>
</dbReference>